<keyword evidence="2 4" id="KW-0238">DNA-binding</keyword>
<dbReference type="Pfam" id="PF00440">
    <property type="entry name" value="TetR_N"/>
    <property type="match status" value="1"/>
</dbReference>
<evidence type="ECO:0000256" key="1">
    <source>
        <dbReference type="ARBA" id="ARBA00023015"/>
    </source>
</evidence>
<evidence type="ECO:0000256" key="5">
    <source>
        <dbReference type="SAM" id="MobiDB-lite"/>
    </source>
</evidence>
<dbReference type="PANTHER" id="PTHR30055:SF234">
    <property type="entry name" value="HTH-TYPE TRANSCRIPTIONAL REGULATOR BETI"/>
    <property type="match status" value="1"/>
</dbReference>
<feature type="DNA-binding region" description="H-T-H motif" evidence="4">
    <location>
        <begin position="143"/>
        <end position="162"/>
    </location>
</feature>
<keyword evidence="8" id="KW-1185">Reference proteome</keyword>
<accession>A0A2A3YHD5</accession>
<organism evidence="7 8">
    <name type="scientific">Brachybacterium alimentarium</name>
    <dbReference type="NCBI Taxonomy" id="47845"/>
    <lineage>
        <taxon>Bacteria</taxon>
        <taxon>Bacillati</taxon>
        <taxon>Actinomycetota</taxon>
        <taxon>Actinomycetes</taxon>
        <taxon>Micrococcales</taxon>
        <taxon>Dermabacteraceae</taxon>
        <taxon>Brachybacterium</taxon>
    </lineage>
</organism>
<dbReference type="SUPFAM" id="SSF48498">
    <property type="entry name" value="Tetracyclin repressor-like, C-terminal domain"/>
    <property type="match status" value="1"/>
</dbReference>
<feature type="region of interest" description="Disordered" evidence="5">
    <location>
        <begin position="65"/>
        <end position="99"/>
    </location>
</feature>
<evidence type="ECO:0000313" key="8">
    <source>
        <dbReference type="Proteomes" id="UP000218598"/>
    </source>
</evidence>
<evidence type="ECO:0000256" key="4">
    <source>
        <dbReference type="PROSITE-ProRule" id="PRU00335"/>
    </source>
</evidence>
<dbReference type="Gene3D" id="1.10.357.10">
    <property type="entry name" value="Tetracycline Repressor, domain 2"/>
    <property type="match status" value="1"/>
</dbReference>
<dbReference type="InterPro" id="IPR001647">
    <property type="entry name" value="HTH_TetR"/>
</dbReference>
<name>A0A2A3YHD5_9MICO</name>
<dbReference type="InterPro" id="IPR009057">
    <property type="entry name" value="Homeodomain-like_sf"/>
</dbReference>
<gene>
    <name evidence="7" type="ORF">CIK66_13085</name>
</gene>
<evidence type="ECO:0000259" key="6">
    <source>
        <dbReference type="PROSITE" id="PS50977"/>
    </source>
</evidence>
<evidence type="ECO:0000256" key="3">
    <source>
        <dbReference type="ARBA" id="ARBA00023163"/>
    </source>
</evidence>
<keyword evidence="1" id="KW-0805">Transcription regulation</keyword>
<dbReference type="Proteomes" id="UP000218598">
    <property type="component" value="Unassembled WGS sequence"/>
</dbReference>
<dbReference type="OrthoDB" id="7505659at2"/>
<dbReference type="PANTHER" id="PTHR30055">
    <property type="entry name" value="HTH-TYPE TRANSCRIPTIONAL REGULATOR RUTR"/>
    <property type="match status" value="1"/>
</dbReference>
<dbReference type="PRINTS" id="PR00455">
    <property type="entry name" value="HTHTETR"/>
</dbReference>
<dbReference type="GO" id="GO:0003700">
    <property type="term" value="F:DNA-binding transcription factor activity"/>
    <property type="evidence" value="ECO:0007669"/>
    <property type="project" value="TreeGrafter"/>
</dbReference>
<feature type="domain" description="HTH tetR-type" evidence="6">
    <location>
        <begin position="120"/>
        <end position="180"/>
    </location>
</feature>
<dbReference type="SUPFAM" id="SSF46689">
    <property type="entry name" value="Homeodomain-like"/>
    <property type="match status" value="1"/>
</dbReference>
<protein>
    <submittedName>
        <fullName evidence="7">TetR family transcriptional regulator</fullName>
    </submittedName>
</protein>
<dbReference type="GO" id="GO:0000976">
    <property type="term" value="F:transcription cis-regulatory region binding"/>
    <property type="evidence" value="ECO:0007669"/>
    <property type="project" value="TreeGrafter"/>
</dbReference>
<proteinExistence type="predicted"/>
<keyword evidence="3" id="KW-0804">Transcription</keyword>
<evidence type="ECO:0000313" key="7">
    <source>
        <dbReference type="EMBL" id="PCC38515.1"/>
    </source>
</evidence>
<feature type="region of interest" description="Disordered" evidence="5">
    <location>
        <begin position="1"/>
        <end position="40"/>
    </location>
</feature>
<evidence type="ECO:0000256" key="2">
    <source>
        <dbReference type="ARBA" id="ARBA00023125"/>
    </source>
</evidence>
<dbReference type="EMBL" id="NRGR01000021">
    <property type="protein sequence ID" value="PCC38515.1"/>
    <property type="molecule type" value="Genomic_DNA"/>
</dbReference>
<sequence>MTSAATSGTPGPGTGPAPVSSFFSDRVGGESSDGSSMSMNVDPLARVLRTLDQITAAEGEVGTGVRADFDTSADGSAAPASTVSEADGGAPAPDGSEPGAVRTVELEEAATTPVTTGPGQARREAILDAASSLFAERGYHGASLRDISRRAGISHPGMLHHFASKDTLLGAVIDRLEDHAQGLLNSVESIQGSPATLIAALSGPWDPTQHEMALLATLSAETVNPDHPGRYRVARLRLVHEHVLEKALIGLSEQGQLVPGAQPAFVARSLFSLLLSLTVREHSVRELQQDRSADPSRDVHDFVRLCVVS</sequence>
<comment type="caution">
    <text evidence="7">The sequence shown here is derived from an EMBL/GenBank/DDBJ whole genome shotgun (WGS) entry which is preliminary data.</text>
</comment>
<reference evidence="7 8" key="1">
    <citation type="journal article" date="2017" name="Elife">
        <title>Extensive horizontal gene transfer in cheese-associated bacteria.</title>
        <authorList>
            <person name="Bonham K.S."/>
            <person name="Wolfe B.E."/>
            <person name="Dutton R.J."/>
        </authorList>
    </citation>
    <scope>NUCLEOTIDE SEQUENCE [LARGE SCALE GENOMIC DNA]</scope>
    <source>
        <strain evidence="7 8">341_9</strain>
    </source>
</reference>
<dbReference type="AlphaFoldDB" id="A0A2A3YHD5"/>
<feature type="compositionally biased region" description="Low complexity" evidence="5">
    <location>
        <begin position="29"/>
        <end position="39"/>
    </location>
</feature>
<dbReference type="InterPro" id="IPR036271">
    <property type="entry name" value="Tet_transcr_reg_TetR-rel_C_sf"/>
</dbReference>
<dbReference type="PROSITE" id="PS50977">
    <property type="entry name" value="HTH_TETR_2"/>
    <property type="match status" value="1"/>
</dbReference>
<dbReference type="InterPro" id="IPR050109">
    <property type="entry name" value="HTH-type_TetR-like_transc_reg"/>
</dbReference>